<organism evidence="2">
    <name type="scientific">Anguilla anguilla</name>
    <name type="common">European freshwater eel</name>
    <name type="synonym">Muraena anguilla</name>
    <dbReference type="NCBI Taxonomy" id="7936"/>
    <lineage>
        <taxon>Eukaryota</taxon>
        <taxon>Metazoa</taxon>
        <taxon>Chordata</taxon>
        <taxon>Craniata</taxon>
        <taxon>Vertebrata</taxon>
        <taxon>Euteleostomi</taxon>
        <taxon>Actinopterygii</taxon>
        <taxon>Neopterygii</taxon>
        <taxon>Teleostei</taxon>
        <taxon>Anguilliformes</taxon>
        <taxon>Anguillidae</taxon>
        <taxon>Anguilla</taxon>
    </lineage>
</organism>
<reference evidence="2" key="1">
    <citation type="submission" date="2014-11" db="EMBL/GenBank/DDBJ databases">
        <authorList>
            <person name="Amaro Gonzalez C."/>
        </authorList>
    </citation>
    <scope>NUCLEOTIDE SEQUENCE</scope>
</reference>
<sequence length="70" mass="7623">MTASHSSGAVMSHVLLASLFSVPMMQLSEPAEVISKVNYTLSDLSRYHKPLIQPSEVCHCGLCFEDPVDS</sequence>
<feature type="chain" id="PRO_5002433030" evidence="1">
    <location>
        <begin position="31"/>
        <end position="70"/>
    </location>
</feature>
<protein>
    <submittedName>
        <fullName evidence="2">Uncharacterized protein</fullName>
    </submittedName>
</protein>
<name>A0A0E9U6F1_ANGAN</name>
<feature type="signal peptide" evidence="1">
    <location>
        <begin position="1"/>
        <end position="30"/>
    </location>
</feature>
<evidence type="ECO:0000256" key="1">
    <source>
        <dbReference type="SAM" id="SignalP"/>
    </source>
</evidence>
<dbReference type="EMBL" id="GBXM01047275">
    <property type="protein sequence ID" value="JAH61302.1"/>
    <property type="molecule type" value="Transcribed_RNA"/>
</dbReference>
<accession>A0A0E9U6F1</accession>
<keyword evidence="1" id="KW-0732">Signal</keyword>
<dbReference type="AlphaFoldDB" id="A0A0E9U6F1"/>
<reference evidence="2" key="2">
    <citation type="journal article" date="2015" name="Fish Shellfish Immunol.">
        <title>Early steps in the European eel (Anguilla anguilla)-Vibrio vulnificus interaction in the gills: Role of the RtxA13 toxin.</title>
        <authorList>
            <person name="Callol A."/>
            <person name="Pajuelo D."/>
            <person name="Ebbesson L."/>
            <person name="Teles M."/>
            <person name="MacKenzie S."/>
            <person name="Amaro C."/>
        </authorList>
    </citation>
    <scope>NUCLEOTIDE SEQUENCE</scope>
</reference>
<evidence type="ECO:0000313" key="2">
    <source>
        <dbReference type="EMBL" id="JAH61302.1"/>
    </source>
</evidence>
<proteinExistence type="predicted"/>